<dbReference type="Pfam" id="PF05627">
    <property type="entry name" value="AvrRpt-cleavage"/>
    <property type="match status" value="1"/>
</dbReference>
<dbReference type="GO" id="GO:0005886">
    <property type="term" value="C:plasma membrane"/>
    <property type="evidence" value="ECO:0007669"/>
    <property type="project" value="TreeGrafter"/>
</dbReference>
<dbReference type="PANTHER" id="PTHR33159:SF101">
    <property type="entry name" value="OS04G0379600 PROTEIN"/>
    <property type="match status" value="1"/>
</dbReference>
<comment type="caution">
    <text evidence="3">The sequence shown here is derived from an EMBL/GenBank/DDBJ whole genome shotgun (WGS) entry which is preliminary data.</text>
</comment>
<dbReference type="PANTHER" id="PTHR33159">
    <property type="entry name" value="RPM1-INTERACTING PROTEIN 4 (RIN4) FAMILY PROTEIN"/>
    <property type="match status" value="1"/>
</dbReference>
<feature type="compositionally biased region" description="Polar residues" evidence="1">
    <location>
        <begin position="214"/>
        <end position="223"/>
    </location>
</feature>
<dbReference type="OrthoDB" id="1109067at2759"/>
<keyword evidence="4" id="KW-1185">Reference proteome</keyword>
<evidence type="ECO:0000259" key="2">
    <source>
        <dbReference type="Pfam" id="PF05627"/>
    </source>
</evidence>
<proteinExistence type="predicted"/>
<feature type="compositionally biased region" description="Basic and acidic residues" evidence="1">
    <location>
        <begin position="79"/>
        <end position="98"/>
    </location>
</feature>
<evidence type="ECO:0000313" key="4">
    <source>
        <dbReference type="Proteomes" id="UP000729402"/>
    </source>
</evidence>
<dbReference type="AlphaFoldDB" id="A0A8J5SSV4"/>
<protein>
    <recommendedName>
        <fullName evidence="2">RIN4 pathogenic type III effector avirulence factor Avr cleavage site domain-containing protein</fullName>
    </recommendedName>
</protein>
<dbReference type="InterPro" id="IPR008700">
    <property type="entry name" value="TypeIII_avirulence_cleave"/>
</dbReference>
<feature type="compositionally biased region" description="Polar residues" evidence="1">
    <location>
        <begin position="12"/>
        <end position="24"/>
    </location>
</feature>
<reference evidence="3" key="1">
    <citation type="journal article" date="2021" name="bioRxiv">
        <title>Whole Genome Assembly and Annotation of Northern Wild Rice, Zizania palustris L., Supports a Whole Genome Duplication in the Zizania Genus.</title>
        <authorList>
            <person name="Haas M."/>
            <person name="Kono T."/>
            <person name="Macchietto M."/>
            <person name="Millas R."/>
            <person name="McGilp L."/>
            <person name="Shao M."/>
            <person name="Duquette J."/>
            <person name="Hirsch C.N."/>
            <person name="Kimball J."/>
        </authorList>
    </citation>
    <scope>NUCLEOTIDE SEQUENCE</scope>
    <source>
        <tissue evidence="3">Fresh leaf tissue</tissue>
    </source>
</reference>
<reference evidence="3" key="2">
    <citation type="submission" date="2021-02" db="EMBL/GenBank/DDBJ databases">
        <authorList>
            <person name="Kimball J.A."/>
            <person name="Haas M.W."/>
            <person name="Macchietto M."/>
            <person name="Kono T."/>
            <person name="Duquette J."/>
            <person name="Shao M."/>
        </authorList>
    </citation>
    <scope>NUCLEOTIDE SEQUENCE</scope>
    <source>
        <tissue evidence="3">Fresh leaf tissue</tissue>
    </source>
</reference>
<feature type="region of interest" description="Disordered" evidence="1">
    <location>
        <begin position="1"/>
        <end position="197"/>
    </location>
</feature>
<dbReference type="Proteomes" id="UP000729402">
    <property type="component" value="Unassembled WGS sequence"/>
</dbReference>
<dbReference type="EMBL" id="JAAALK010000283">
    <property type="protein sequence ID" value="KAG8070747.1"/>
    <property type="molecule type" value="Genomic_DNA"/>
</dbReference>
<evidence type="ECO:0000256" key="1">
    <source>
        <dbReference type="SAM" id="MobiDB-lite"/>
    </source>
</evidence>
<sequence>MSQRGIPAFGDWSTTGDTPYTQKFENLRRSKKTGVYSNPNESRANPEPPRRSPLHPSSYCTPDDDDALQNQKQKHQGHERKPETDHPRPAGSPLHRETLPSWRHANPLHQHHLDQRYGSSPRSPYREAAAATASPRSKHRSAGMMQTSERKPSSEGRAPVTPGRSRLKQSGRGFEAAEDEVTVPPFGDWDDSNAESGEKYTGIFNRVRHDKLSPNVSVNQPASSAGHKKHKVQQTCPCCIM</sequence>
<name>A0A8J5SSV4_ZIZPA</name>
<organism evidence="3 4">
    <name type="scientific">Zizania palustris</name>
    <name type="common">Northern wild rice</name>
    <dbReference type="NCBI Taxonomy" id="103762"/>
    <lineage>
        <taxon>Eukaryota</taxon>
        <taxon>Viridiplantae</taxon>
        <taxon>Streptophyta</taxon>
        <taxon>Embryophyta</taxon>
        <taxon>Tracheophyta</taxon>
        <taxon>Spermatophyta</taxon>
        <taxon>Magnoliopsida</taxon>
        <taxon>Liliopsida</taxon>
        <taxon>Poales</taxon>
        <taxon>Poaceae</taxon>
        <taxon>BOP clade</taxon>
        <taxon>Oryzoideae</taxon>
        <taxon>Oryzeae</taxon>
        <taxon>Zizaniinae</taxon>
        <taxon>Zizania</taxon>
    </lineage>
</organism>
<feature type="region of interest" description="Disordered" evidence="1">
    <location>
        <begin position="212"/>
        <end position="234"/>
    </location>
</feature>
<dbReference type="InterPro" id="IPR040387">
    <property type="entry name" value="RIN4/NOI4"/>
</dbReference>
<evidence type="ECO:0000313" key="3">
    <source>
        <dbReference type="EMBL" id="KAG8070747.1"/>
    </source>
</evidence>
<accession>A0A8J5SSV4</accession>
<feature type="domain" description="RIN4 pathogenic type III effector avirulence factor Avr cleavage site" evidence="2">
    <location>
        <begin position="179"/>
        <end position="211"/>
    </location>
</feature>
<gene>
    <name evidence="3" type="ORF">GUJ93_ZPchr0006g44880</name>
</gene>